<reference evidence="1" key="1">
    <citation type="submission" date="2018-02" db="EMBL/GenBank/DDBJ databases">
        <title>Rhizophora mucronata_Transcriptome.</title>
        <authorList>
            <person name="Meera S.P."/>
            <person name="Sreeshan A."/>
            <person name="Augustine A."/>
        </authorList>
    </citation>
    <scope>NUCLEOTIDE SEQUENCE</scope>
    <source>
        <tissue evidence="1">Leaf</tissue>
    </source>
</reference>
<organism evidence="1">
    <name type="scientific">Rhizophora mucronata</name>
    <name type="common">Asiatic mangrove</name>
    <dbReference type="NCBI Taxonomy" id="61149"/>
    <lineage>
        <taxon>Eukaryota</taxon>
        <taxon>Viridiplantae</taxon>
        <taxon>Streptophyta</taxon>
        <taxon>Embryophyta</taxon>
        <taxon>Tracheophyta</taxon>
        <taxon>Spermatophyta</taxon>
        <taxon>Magnoliopsida</taxon>
        <taxon>eudicotyledons</taxon>
        <taxon>Gunneridae</taxon>
        <taxon>Pentapetalae</taxon>
        <taxon>rosids</taxon>
        <taxon>fabids</taxon>
        <taxon>Malpighiales</taxon>
        <taxon>Rhizophoraceae</taxon>
        <taxon>Rhizophora</taxon>
    </lineage>
</organism>
<dbReference type="AlphaFoldDB" id="A0A2P2KSN6"/>
<proteinExistence type="predicted"/>
<name>A0A2P2KSN6_RHIMU</name>
<evidence type="ECO:0000313" key="1">
    <source>
        <dbReference type="EMBL" id="MBX08749.1"/>
    </source>
</evidence>
<dbReference type="EMBL" id="GGEC01028271">
    <property type="protein sequence ID" value="MBX08755.1"/>
    <property type="molecule type" value="Transcribed_RNA"/>
</dbReference>
<protein>
    <submittedName>
        <fullName evidence="1">Uncharacterized protein LOC107419752</fullName>
    </submittedName>
</protein>
<accession>A0A2P2KSN6</accession>
<dbReference type="EMBL" id="GGEC01028265">
    <property type="protein sequence ID" value="MBX08749.1"/>
    <property type="molecule type" value="Transcribed_RNA"/>
</dbReference>
<sequence length="140" mass="16367">MEIDRWIDTSSVDLQPQLSFYLIKRKTKLLPCHKCSSVNPIFTLSLQLSLPKNFNTELDLVSFFALFPSFGRKDAVGNFVWKKVLLVFTPYVVLFPPPPKTLNLPLIWRVGLSMIVLNRRELRWRYNVEEHQEKGRVGFS</sequence>